<evidence type="ECO:0000313" key="1">
    <source>
        <dbReference type="EMBL" id="MDP9903041.1"/>
    </source>
</evidence>
<dbReference type="Proteomes" id="UP001226867">
    <property type="component" value="Unassembled WGS sequence"/>
</dbReference>
<protein>
    <recommendedName>
        <fullName evidence="3">Lipoprotein</fullName>
    </recommendedName>
</protein>
<gene>
    <name evidence="1" type="ORF">J2W36_005322</name>
</gene>
<dbReference type="InterPro" id="IPR023373">
    <property type="entry name" value="YmcC_sf"/>
</dbReference>
<keyword evidence="2" id="KW-1185">Reference proteome</keyword>
<accession>A0ABT9SFA1</accession>
<dbReference type="SUPFAM" id="SSF159270">
    <property type="entry name" value="YmcC-like"/>
    <property type="match status" value="1"/>
</dbReference>
<evidence type="ECO:0000313" key="2">
    <source>
        <dbReference type="Proteomes" id="UP001226867"/>
    </source>
</evidence>
<name>A0ABT9SFA1_9BURK</name>
<comment type="caution">
    <text evidence="1">The sequence shown here is derived from an EMBL/GenBank/DDBJ whole genome shotgun (WGS) entry which is preliminary data.</text>
</comment>
<dbReference type="EMBL" id="JAUSRO010000030">
    <property type="protein sequence ID" value="MDP9903041.1"/>
    <property type="molecule type" value="Genomic_DNA"/>
</dbReference>
<reference evidence="1 2" key="1">
    <citation type="submission" date="2023-07" db="EMBL/GenBank/DDBJ databases">
        <title>Sorghum-associated microbial communities from plants grown in Nebraska, USA.</title>
        <authorList>
            <person name="Schachtman D."/>
        </authorList>
    </citation>
    <scope>NUCLEOTIDE SEQUENCE [LARGE SCALE GENOMIC DNA]</scope>
    <source>
        <strain evidence="1 2">DS1607</strain>
    </source>
</reference>
<dbReference type="Gene3D" id="2.40.360.10">
    <property type="entry name" value="YmcC-like"/>
    <property type="match status" value="1"/>
</dbReference>
<sequence length="204" mass="22244">MVDTVTTLYKGSPEPDASAFNPKFRYLRTVFNGKVFYLALGNTEQRPEGTVEVWYSGGGEVVRLLDGRVYSTSGLPVDWRQARFNPAPALPAWSTAATRFVRERDVMPGYRFSIRDEVVRTPVAPPRSSGIKGTAAASLQWYEERSASTPAAASLPPALFAVSVASGAPQVIYSEQCLTTDLCMSFERWTPNSPVAANPTRSGT</sequence>
<dbReference type="RefSeq" id="WP_307692765.1">
    <property type="nucleotide sequence ID" value="NZ_JAUSRO010000030.1"/>
</dbReference>
<evidence type="ECO:0008006" key="3">
    <source>
        <dbReference type="Google" id="ProtNLM"/>
    </source>
</evidence>
<organism evidence="1 2">
    <name type="scientific">Variovorax ginsengisoli</name>
    <dbReference type="NCBI Taxonomy" id="363844"/>
    <lineage>
        <taxon>Bacteria</taxon>
        <taxon>Pseudomonadati</taxon>
        <taxon>Pseudomonadota</taxon>
        <taxon>Betaproteobacteria</taxon>
        <taxon>Burkholderiales</taxon>
        <taxon>Comamonadaceae</taxon>
        <taxon>Variovorax</taxon>
    </lineage>
</organism>
<proteinExistence type="predicted"/>